<keyword evidence="2" id="KW-1133">Transmembrane helix</keyword>
<keyword evidence="2" id="KW-0472">Membrane</keyword>
<dbReference type="GO" id="GO:0071944">
    <property type="term" value="C:cell periphery"/>
    <property type="evidence" value="ECO:0007669"/>
    <property type="project" value="TreeGrafter"/>
</dbReference>
<keyword evidence="2" id="KW-0812">Transmembrane</keyword>
<reference evidence="3" key="1">
    <citation type="submission" date="2019-10" db="EMBL/GenBank/DDBJ databases">
        <authorList>
            <person name="Zhang R."/>
            <person name="Pan Y."/>
            <person name="Wang J."/>
            <person name="Ma R."/>
            <person name="Yu S."/>
        </authorList>
    </citation>
    <scope>NUCLEOTIDE SEQUENCE</scope>
    <source>
        <strain evidence="3">LA-IB0</strain>
        <tissue evidence="3">Leaf</tissue>
    </source>
</reference>
<dbReference type="Proteomes" id="UP000826271">
    <property type="component" value="Unassembled WGS sequence"/>
</dbReference>
<protein>
    <submittedName>
        <fullName evidence="3">Uncharacterized protein</fullName>
    </submittedName>
</protein>
<evidence type="ECO:0000313" key="4">
    <source>
        <dbReference type="Proteomes" id="UP000826271"/>
    </source>
</evidence>
<feature type="transmembrane region" description="Helical" evidence="2">
    <location>
        <begin position="6"/>
        <end position="29"/>
    </location>
</feature>
<comment type="caution">
    <text evidence="3">The sequence shown here is derived from an EMBL/GenBank/DDBJ whole genome shotgun (WGS) entry which is preliminary data.</text>
</comment>
<keyword evidence="4" id="KW-1185">Reference proteome</keyword>
<evidence type="ECO:0000313" key="3">
    <source>
        <dbReference type="EMBL" id="KAG8389519.1"/>
    </source>
</evidence>
<organism evidence="3 4">
    <name type="scientific">Buddleja alternifolia</name>
    <dbReference type="NCBI Taxonomy" id="168488"/>
    <lineage>
        <taxon>Eukaryota</taxon>
        <taxon>Viridiplantae</taxon>
        <taxon>Streptophyta</taxon>
        <taxon>Embryophyta</taxon>
        <taxon>Tracheophyta</taxon>
        <taxon>Spermatophyta</taxon>
        <taxon>Magnoliopsida</taxon>
        <taxon>eudicotyledons</taxon>
        <taxon>Gunneridae</taxon>
        <taxon>Pentapetalae</taxon>
        <taxon>asterids</taxon>
        <taxon>lamiids</taxon>
        <taxon>Lamiales</taxon>
        <taxon>Scrophulariaceae</taxon>
        <taxon>Buddlejeae</taxon>
        <taxon>Buddleja</taxon>
    </lineage>
</organism>
<gene>
    <name evidence="3" type="ORF">BUALT_Bualt02G0237800</name>
</gene>
<accession>A0AAV6Y3X2</accession>
<sequence length="181" mass="19024">MALGKILSHIFSVVLLSVIVVASAGGYGYGPNPKVDTAKTKGQEFIPGVFSVQGIIYGKSGSKIFPLKGGVVRIACVGIDKYGYETAPFAVLSRPTDANGYFLSKLSTEPLEDDGCKISQCKAFLHSSPLKSCQFATDVNNGSSGAPLSAYRAVGSNSMRLYTVGPFVYSSEAQQSTPSGY</sequence>
<evidence type="ECO:0000256" key="2">
    <source>
        <dbReference type="SAM" id="Phobius"/>
    </source>
</evidence>
<dbReference type="EMBL" id="WHWC01000002">
    <property type="protein sequence ID" value="KAG8389519.1"/>
    <property type="molecule type" value="Genomic_DNA"/>
</dbReference>
<keyword evidence="1" id="KW-0732">Signal</keyword>
<proteinExistence type="predicted"/>
<name>A0AAV6Y3X2_9LAMI</name>
<evidence type="ECO:0000256" key="1">
    <source>
        <dbReference type="ARBA" id="ARBA00022729"/>
    </source>
</evidence>
<dbReference type="PANTHER" id="PTHR33470">
    <property type="entry name" value="OS01G0164075 PROTEIN"/>
    <property type="match status" value="1"/>
</dbReference>
<dbReference type="PANTHER" id="PTHR33470:SF40">
    <property type="entry name" value="PROTEIN SEED AND ROOT HAIR PROTECTIVE PROTEIN"/>
    <property type="match status" value="1"/>
</dbReference>
<dbReference type="AlphaFoldDB" id="A0AAV6Y3X2"/>
<dbReference type="Pfam" id="PF01190">
    <property type="entry name" value="Pollen_Ole_e_1"/>
    <property type="match status" value="1"/>
</dbReference>